<keyword evidence="4" id="KW-0472">Membrane</keyword>
<dbReference type="EC" id="2.4.-.-" evidence="6"/>
<dbReference type="CDD" id="cd04186">
    <property type="entry name" value="GT_2_like_c"/>
    <property type="match status" value="1"/>
</dbReference>
<keyword evidence="3 6" id="KW-0808">Transferase</keyword>
<gene>
    <name evidence="6" type="ORF">ACFOOI_02250</name>
</gene>
<evidence type="ECO:0000256" key="1">
    <source>
        <dbReference type="ARBA" id="ARBA00006739"/>
    </source>
</evidence>
<keyword evidence="7" id="KW-1185">Reference proteome</keyword>
<feature type="transmembrane region" description="Helical" evidence="4">
    <location>
        <begin position="255"/>
        <end position="274"/>
    </location>
</feature>
<keyword evidence="2 6" id="KW-0328">Glycosyltransferase</keyword>
<dbReference type="InterPro" id="IPR001173">
    <property type="entry name" value="Glyco_trans_2-like"/>
</dbReference>
<evidence type="ECO:0000256" key="2">
    <source>
        <dbReference type="ARBA" id="ARBA00022676"/>
    </source>
</evidence>
<accession>A0ABV7YR58</accession>
<dbReference type="RefSeq" id="WP_379834562.1">
    <property type="nucleotide sequence ID" value="NZ_JBHRYQ010000001.1"/>
</dbReference>
<dbReference type="Pfam" id="PF00535">
    <property type="entry name" value="Glycos_transf_2"/>
    <property type="match status" value="1"/>
</dbReference>
<dbReference type="GO" id="GO:0016757">
    <property type="term" value="F:glycosyltransferase activity"/>
    <property type="evidence" value="ECO:0007669"/>
    <property type="project" value="UniProtKB-KW"/>
</dbReference>
<evidence type="ECO:0000313" key="7">
    <source>
        <dbReference type="Proteomes" id="UP001595616"/>
    </source>
</evidence>
<keyword evidence="4" id="KW-1133">Transmembrane helix</keyword>
<evidence type="ECO:0000256" key="4">
    <source>
        <dbReference type="SAM" id="Phobius"/>
    </source>
</evidence>
<feature type="domain" description="Glycosyltransferase 2-like" evidence="5">
    <location>
        <begin position="6"/>
        <end position="170"/>
    </location>
</feature>
<dbReference type="SUPFAM" id="SSF53448">
    <property type="entry name" value="Nucleotide-diphospho-sugar transferases"/>
    <property type="match status" value="1"/>
</dbReference>
<proteinExistence type="inferred from homology"/>
<evidence type="ECO:0000259" key="5">
    <source>
        <dbReference type="Pfam" id="PF00535"/>
    </source>
</evidence>
<evidence type="ECO:0000313" key="6">
    <source>
        <dbReference type="EMBL" id="MFC3809465.1"/>
    </source>
</evidence>
<comment type="similarity">
    <text evidence="1">Belongs to the glycosyltransferase 2 family.</text>
</comment>
<dbReference type="PANTHER" id="PTHR43179:SF12">
    <property type="entry name" value="GALACTOFURANOSYLTRANSFERASE GLFT2"/>
    <property type="match status" value="1"/>
</dbReference>
<keyword evidence="4" id="KW-0812">Transmembrane</keyword>
<reference evidence="7" key="1">
    <citation type="journal article" date="2019" name="Int. J. Syst. Evol. Microbiol.">
        <title>The Global Catalogue of Microorganisms (GCM) 10K type strain sequencing project: providing services to taxonomists for standard genome sequencing and annotation.</title>
        <authorList>
            <consortium name="The Broad Institute Genomics Platform"/>
            <consortium name="The Broad Institute Genome Sequencing Center for Infectious Disease"/>
            <person name="Wu L."/>
            <person name="Ma J."/>
        </authorList>
    </citation>
    <scope>NUCLEOTIDE SEQUENCE [LARGE SCALE GENOMIC DNA]</scope>
    <source>
        <strain evidence="7">CECT 7956</strain>
    </source>
</reference>
<protein>
    <submittedName>
        <fullName evidence="6">Glycosyltransferase family 2 protein</fullName>
        <ecNumber evidence="6">2.4.-.-</ecNumber>
    </submittedName>
</protein>
<dbReference type="PANTHER" id="PTHR43179">
    <property type="entry name" value="RHAMNOSYLTRANSFERASE WBBL"/>
    <property type="match status" value="1"/>
</dbReference>
<evidence type="ECO:0000256" key="3">
    <source>
        <dbReference type="ARBA" id="ARBA00022679"/>
    </source>
</evidence>
<comment type="caution">
    <text evidence="6">The sequence shown here is derived from an EMBL/GenBank/DDBJ whole genome shotgun (WGS) entry which is preliminary data.</text>
</comment>
<name>A0ABV7YR58_9BACT</name>
<dbReference type="Gene3D" id="3.90.550.10">
    <property type="entry name" value="Spore Coat Polysaccharide Biosynthesis Protein SpsA, Chain A"/>
    <property type="match status" value="1"/>
</dbReference>
<sequence length="306" mass="35776">MYKTVIIILNWNGADLSIECINSIKKLKNKDFKILLVDNGSGLECINQLEDYLLFNDEIELLKFEKNEGFARGNNLAIDYVKEKYNPQYFVLLNNDTIVSEDFLNGFYNQLELFPNAYAFTSKVFYYDQPEILNYAGGNVSFFSGIAKHFGDGKVDQTRFKIVSQTGFMFGCSCLITRDSINRIGLFDEFFFANCEDTDYSLRIIKSGHDIIFCPDSVVFHKSHQTFRANKGKSFAFYLSTRNIIYLQRKHLNNLLFPFFIIYFIPRWVLYLSFKLLRIKDYKSTFSIIRGFKDGLMISMKYKKNN</sequence>
<dbReference type="EMBL" id="JBHRYQ010000001">
    <property type="protein sequence ID" value="MFC3809465.1"/>
    <property type="molecule type" value="Genomic_DNA"/>
</dbReference>
<organism evidence="6 7">
    <name type="scientific">Lacihabitans lacunae</name>
    <dbReference type="NCBI Taxonomy" id="1028214"/>
    <lineage>
        <taxon>Bacteria</taxon>
        <taxon>Pseudomonadati</taxon>
        <taxon>Bacteroidota</taxon>
        <taxon>Cytophagia</taxon>
        <taxon>Cytophagales</taxon>
        <taxon>Leadbetterellaceae</taxon>
        <taxon>Lacihabitans</taxon>
    </lineage>
</organism>
<dbReference type="Proteomes" id="UP001595616">
    <property type="component" value="Unassembled WGS sequence"/>
</dbReference>
<dbReference type="InterPro" id="IPR029044">
    <property type="entry name" value="Nucleotide-diphossugar_trans"/>
</dbReference>